<keyword evidence="3" id="KW-1185">Reference proteome</keyword>
<protein>
    <recommendedName>
        <fullName evidence="1">ABM domain-containing protein</fullName>
    </recommendedName>
</protein>
<dbReference type="OrthoDB" id="3695636at2"/>
<gene>
    <name evidence="2" type="ORF">AM493_06735</name>
</gene>
<dbReference type="AlphaFoldDB" id="A0A0M8MA48"/>
<dbReference type="RefSeq" id="WP_054406978.1">
    <property type="nucleotide sequence ID" value="NZ_FOYA01000026.1"/>
</dbReference>
<feature type="domain" description="ABM" evidence="1">
    <location>
        <begin position="17"/>
        <end position="88"/>
    </location>
</feature>
<evidence type="ECO:0000259" key="1">
    <source>
        <dbReference type="Pfam" id="PF03992"/>
    </source>
</evidence>
<sequence length="113" mass="12894">MDNTGKRKSLYKGQPGVVLKMQAKEGKGDELFEVATDLHYNGDVDGPVDWVLCRTKNNPDVLWAFEFYKDDASFERHYSNPAMDEGHQRILDLLGEMPMRADVEIVSSDKTDR</sequence>
<evidence type="ECO:0000313" key="2">
    <source>
        <dbReference type="EMBL" id="KOS05765.1"/>
    </source>
</evidence>
<name>A0A0M8MA48_9FLAO</name>
<dbReference type="Gene3D" id="3.30.70.100">
    <property type="match status" value="1"/>
</dbReference>
<dbReference type="InterPro" id="IPR007138">
    <property type="entry name" value="ABM_dom"/>
</dbReference>
<proteinExistence type="predicted"/>
<dbReference type="STRING" id="1202724.AM493_06735"/>
<reference evidence="2 3" key="1">
    <citation type="submission" date="2015-08" db="EMBL/GenBank/DDBJ databases">
        <title>Whole genome sequence of Flavobacterium akiainvivens IK-1T, from decaying Wikstroemia oahuensis, an endemic Hawaiian shrub.</title>
        <authorList>
            <person name="Wan X."/>
            <person name="Hou S."/>
            <person name="Saito J."/>
            <person name="Donachie S."/>
        </authorList>
    </citation>
    <scope>NUCLEOTIDE SEQUENCE [LARGE SCALE GENOMIC DNA]</scope>
    <source>
        <strain evidence="2 3">IK-1</strain>
    </source>
</reference>
<dbReference type="EMBL" id="LIYD01000005">
    <property type="protein sequence ID" value="KOS05765.1"/>
    <property type="molecule type" value="Genomic_DNA"/>
</dbReference>
<evidence type="ECO:0000313" key="3">
    <source>
        <dbReference type="Proteomes" id="UP000037755"/>
    </source>
</evidence>
<dbReference type="Pfam" id="PF03992">
    <property type="entry name" value="ABM"/>
    <property type="match status" value="1"/>
</dbReference>
<accession>A0A0M8MA48</accession>
<comment type="caution">
    <text evidence="2">The sequence shown here is derived from an EMBL/GenBank/DDBJ whole genome shotgun (WGS) entry which is preliminary data.</text>
</comment>
<dbReference type="InterPro" id="IPR011008">
    <property type="entry name" value="Dimeric_a/b-barrel"/>
</dbReference>
<organism evidence="2 3">
    <name type="scientific">Flavobacterium akiainvivens</name>
    <dbReference type="NCBI Taxonomy" id="1202724"/>
    <lineage>
        <taxon>Bacteria</taxon>
        <taxon>Pseudomonadati</taxon>
        <taxon>Bacteroidota</taxon>
        <taxon>Flavobacteriia</taxon>
        <taxon>Flavobacteriales</taxon>
        <taxon>Flavobacteriaceae</taxon>
        <taxon>Flavobacterium</taxon>
    </lineage>
</organism>
<dbReference type="SUPFAM" id="SSF54909">
    <property type="entry name" value="Dimeric alpha+beta barrel"/>
    <property type="match status" value="1"/>
</dbReference>
<dbReference type="Proteomes" id="UP000037755">
    <property type="component" value="Unassembled WGS sequence"/>
</dbReference>
<dbReference type="PATRIC" id="fig|1202724.3.peg.1401"/>